<evidence type="ECO:0000256" key="2">
    <source>
        <dbReference type="ARBA" id="ARBA00004397"/>
    </source>
</evidence>
<comment type="caution">
    <text evidence="13">The sequence shown here is derived from an EMBL/GenBank/DDBJ whole genome shotgun (WGS) entry which is preliminary data.</text>
</comment>
<dbReference type="InterPro" id="IPR001680">
    <property type="entry name" value="WD40_rpt"/>
</dbReference>
<dbReference type="SMART" id="SM00320">
    <property type="entry name" value="WD40"/>
    <property type="match status" value="3"/>
</dbReference>
<evidence type="ECO:0000313" key="13">
    <source>
        <dbReference type="EMBL" id="TKA65060.1"/>
    </source>
</evidence>
<organism evidence="13 14">
    <name type="scientific">Cryomyces minteri</name>
    <dbReference type="NCBI Taxonomy" id="331657"/>
    <lineage>
        <taxon>Eukaryota</taxon>
        <taxon>Fungi</taxon>
        <taxon>Dikarya</taxon>
        <taxon>Ascomycota</taxon>
        <taxon>Pezizomycotina</taxon>
        <taxon>Dothideomycetes</taxon>
        <taxon>Dothideomycetes incertae sedis</taxon>
        <taxon>Cryomyces</taxon>
    </lineage>
</organism>
<evidence type="ECO:0000256" key="4">
    <source>
        <dbReference type="ARBA" id="ARBA00013507"/>
    </source>
</evidence>
<keyword evidence="14" id="KW-1185">Reference proteome</keyword>
<dbReference type="InterPro" id="IPR036322">
    <property type="entry name" value="WD40_repeat_dom_sf"/>
</dbReference>
<evidence type="ECO:0000256" key="10">
    <source>
        <dbReference type="ARBA" id="ARBA00022892"/>
    </source>
</evidence>
<dbReference type="SUPFAM" id="SSF50978">
    <property type="entry name" value="WD40 repeat-like"/>
    <property type="match status" value="1"/>
</dbReference>
<dbReference type="GO" id="GO:0090110">
    <property type="term" value="P:COPII-coated vesicle cargo loading"/>
    <property type="evidence" value="ECO:0007669"/>
    <property type="project" value="TreeGrafter"/>
</dbReference>
<evidence type="ECO:0000256" key="12">
    <source>
        <dbReference type="ARBA" id="ARBA00025471"/>
    </source>
</evidence>
<evidence type="ECO:0000256" key="6">
    <source>
        <dbReference type="ARBA" id="ARBA00022448"/>
    </source>
</evidence>
<evidence type="ECO:0000256" key="5">
    <source>
        <dbReference type="ARBA" id="ARBA00021236"/>
    </source>
</evidence>
<dbReference type="GO" id="GO:0005789">
    <property type="term" value="C:endoplasmic reticulum membrane"/>
    <property type="evidence" value="ECO:0007669"/>
    <property type="project" value="UniProtKB-SubCell"/>
</dbReference>
<dbReference type="InterPro" id="IPR040251">
    <property type="entry name" value="SEC31-like"/>
</dbReference>
<dbReference type="GO" id="GO:0005198">
    <property type="term" value="F:structural molecule activity"/>
    <property type="evidence" value="ECO:0007669"/>
    <property type="project" value="TreeGrafter"/>
</dbReference>
<dbReference type="PANTHER" id="PTHR13923">
    <property type="entry name" value="SEC31-RELATED PROTEIN"/>
    <property type="match status" value="1"/>
</dbReference>
<evidence type="ECO:0000256" key="9">
    <source>
        <dbReference type="ARBA" id="ARBA00022824"/>
    </source>
</evidence>
<dbReference type="GO" id="GO:0007029">
    <property type="term" value="P:endoplasmic reticulum organization"/>
    <property type="evidence" value="ECO:0007669"/>
    <property type="project" value="TreeGrafter"/>
</dbReference>
<dbReference type="Proteomes" id="UP000308768">
    <property type="component" value="Unassembled WGS sequence"/>
</dbReference>
<name>A0A4U0WP31_9PEZI</name>
<protein>
    <recommendedName>
        <fullName evidence="5">Protein transport protein SEC31</fullName>
    </recommendedName>
    <alternativeName>
        <fullName evidence="4">Protein transport protein sec31</fullName>
    </alternativeName>
</protein>
<sequence>MVRLREIPRTATFAWSSSSAPPLIATGTRAGAVDADFSNETQLELWDLALDNAEQGVELQPVGSISTDSRFHDIAWSQPTDDHQEGVIAGALENGSLDLWDAEKLRVSPGESFISRTSKHSGPIKALQFNPFRDELLATAGAKGELFISDTNSIANPFRLGQSAARADDFECLDWNKKVPHILVTGSSGGFVTVWDVKSKRESLTLNNLGRKAVSAVAWDPDVPTKLVTAIPNDQDPLILMWDLRNSNAPERT</sequence>
<feature type="non-terminal residue" evidence="13">
    <location>
        <position position="253"/>
    </location>
</feature>
<keyword evidence="8" id="KW-0677">Repeat</keyword>
<evidence type="ECO:0000256" key="7">
    <source>
        <dbReference type="ARBA" id="ARBA00022574"/>
    </source>
</evidence>
<dbReference type="STRING" id="331657.A0A4U0WP31"/>
<dbReference type="PANTHER" id="PTHR13923:SF11">
    <property type="entry name" value="SECRETORY 31, ISOFORM D"/>
    <property type="match status" value="1"/>
</dbReference>
<keyword evidence="9" id="KW-0256">Endoplasmic reticulum</keyword>
<dbReference type="InterPro" id="IPR015943">
    <property type="entry name" value="WD40/YVTN_repeat-like_dom_sf"/>
</dbReference>
<comment type="similarity">
    <text evidence="3">Belongs to the WD repeat SEC31 family.</text>
</comment>
<evidence type="ECO:0000256" key="11">
    <source>
        <dbReference type="ARBA" id="ARBA00022927"/>
    </source>
</evidence>
<accession>A0A4U0WP31</accession>
<dbReference type="GO" id="GO:0070971">
    <property type="term" value="C:endoplasmic reticulum exit site"/>
    <property type="evidence" value="ECO:0007669"/>
    <property type="project" value="TreeGrafter"/>
</dbReference>
<keyword evidence="10" id="KW-0931">ER-Golgi transport</keyword>
<evidence type="ECO:0000256" key="3">
    <source>
        <dbReference type="ARBA" id="ARBA00009358"/>
    </source>
</evidence>
<dbReference type="EMBL" id="NAJN01001183">
    <property type="protein sequence ID" value="TKA65060.1"/>
    <property type="molecule type" value="Genomic_DNA"/>
</dbReference>
<evidence type="ECO:0000256" key="8">
    <source>
        <dbReference type="ARBA" id="ARBA00022737"/>
    </source>
</evidence>
<dbReference type="GO" id="GO:0030127">
    <property type="term" value="C:COPII vesicle coat"/>
    <property type="evidence" value="ECO:0007669"/>
    <property type="project" value="TreeGrafter"/>
</dbReference>
<dbReference type="Gene3D" id="2.130.10.10">
    <property type="entry name" value="YVTN repeat-like/Quinoprotein amine dehydrogenase"/>
    <property type="match status" value="1"/>
</dbReference>
<keyword evidence="7" id="KW-0853">WD repeat</keyword>
<proteinExistence type="inferred from homology"/>
<comment type="function">
    <text evidence="12">Component of the coat protein complex II (COPII) which promotes the formation of transport vesicles from the endoplasmic reticulum (ER). The coat has two main functions, the physical deformation of the endoplasmic reticulum membrane into vesicles and the selection of cargo molecules.</text>
</comment>
<evidence type="ECO:0000256" key="1">
    <source>
        <dbReference type="ARBA" id="ARBA00004299"/>
    </source>
</evidence>
<dbReference type="AlphaFoldDB" id="A0A4U0WP31"/>
<evidence type="ECO:0000313" key="14">
    <source>
        <dbReference type="Proteomes" id="UP000308768"/>
    </source>
</evidence>
<keyword evidence="6" id="KW-0813">Transport</keyword>
<gene>
    <name evidence="13" type="ORF">B0A49_05996</name>
</gene>
<keyword evidence="11" id="KW-0653">Protein transport</keyword>
<dbReference type="OrthoDB" id="542917at2759"/>
<dbReference type="GO" id="GO:0015031">
    <property type="term" value="P:protein transport"/>
    <property type="evidence" value="ECO:0007669"/>
    <property type="project" value="UniProtKB-KW"/>
</dbReference>
<reference evidence="13 14" key="1">
    <citation type="submission" date="2017-03" db="EMBL/GenBank/DDBJ databases">
        <title>Genomes of endolithic fungi from Antarctica.</title>
        <authorList>
            <person name="Coleine C."/>
            <person name="Masonjones S."/>
            <person name="Stajich J.E."/>
        </authorList>
    </citation>
    <scope>NUCLEOTIDE SEQUENCE [LARGE SCALE GENOMIC DNA]</scope>
    <source>
        <strain evidence="13 14">CCFEE 5187</strain>
    </source>
</reference>
<comment type="subcellular location">
    <subcellularLocation>
        <location evidence="1">Cytoplasmic vesicle</location>
        <location evidence="1">COPII-coated vesicle membrane</location>
        <topology evidence="1">Peripheral membrane protein</topology>
        <orientation evidence="1">Cytoplasmic side</orientation>
    </subcellularLocation>
    <subcellularLocation>
        <location evidence="2">Endoplasmic reticulum membrane</location>
        <topology evidence="2">Peripheral membrane protein</topology>
        <orientation evidence="2">Cytoplasmic side</orientation>
    </subcellularLocation>
</comment>